<dbReference type="Gene3D" id="2.40.170.20">
    <property type="entry name" value="TonB-dependent receptor, beta-barrel domain"/>
    <property type="match status" value="1"/>
</dbReference>
<keyword evidence="3 14" id="KW-0813">Transport</keyword>
<keyword evidence="13 14" id="KW-0998">Cell outer membrane</keyword>
<gene>
    <name evidence="18" type="ORF">FIV34_00605</name>
</gene>
<keyword evidence="19" id="KW-1185">Reference proteome</keyword>
<evidence type="ECO:0000256" key="1">
    <source>
        <dbReference type="ARBA" id="ARBA00004571"/>
    </source>
</evidence>
<evidence type="ECO:0000256" key="2">
    <source>
        <dbReference type="ARBA" id="ARBA00009810"/>
    </source>
</evidence>
<dbReference type="EMBL" id="CP041046">
    <property type="protein sequence ID" value="QDE37803.1"/>
    <property type="molecule type" value="Genomic_DNA"/>
</dbReference>
<keyword evidence="8" id="KW-0408">Iron</keyword>
<evidence type="ECO:0000256" key="8">
    <source>
        <dbReference type="ARBA" id="ARBA00023004"/>
    </source>
</evidence>
<sequence>MDSLARNNRQRVPFARLHERDGWVIILMRFIRKYESVTACEPPPSEGNPMIFNKKILTAFIAVALLPGLVLAEDIPAEADQAQGKRDKAVQLDAVNVQGTAVDTGYARSNASSATKTDTPIIETPQAISVISNTQMIDQGVLTVQDALRYSAGVRADAYGVDSRGDDAFLRGTSFTQYLDGLRQAFGYSYARTEPYFLDHLEIVRGPSSVLYGQGTTGGLIALTSKRPQFDASHEVQVQVGNNARKQVAFDFTGPIDEAKHWAYRLIGVYRDSNSQIDHVPDDRKGIAPSITWASDENTRWTLLANLQFDHNGSSLNFLPHEGTLLPNPNGRIPTHRFVSEPGFDRYDTQQRSISSFFEHRFNDTWKVDVNVRYSHDDVDYRSLYPDVYSNPSYPFLDDSARTVARYSYVSINRHKRLVTDTHAEADVDFLGMHHRVLFGLDAGRSHTDSRQGNGYDAVPFDLYAPVYGNGFVAPAIFPIANSQSKQTGLYVQDQINWGDHWIGTVGLRHDRATLTTGGDRSVDNATTARYGLMYRFDSGLVPYVSYTESFQPLDSLDFYNRPYEPLRGKQYEAGLKYQPTGSPMMVTATYYDLREENRLAPDPANPLNQIQAGRARTRGVEVEGSTRIANHVDVIGTYTWTKARPDDGSIVAGLPKNQASAWAVYHVNDGDSDGLSFGAGVRYIGVNYDETGTLRVPKKTLFDAMVAWTQGPWRFSVNAANLTDQTYSASCLARGDCFYGPRRSLVGSATYRF</sequence>
<evidence type="ECO:0000256" key="6">
    <source>
        <dbReference type="ARBA" id="ARBA00022692"/>
    </source>
</evidence>
<dbReference type="Gene3D" id="2.170.130.10">
    <property type="entry name" value="TonB-dependent receptor, plug domain"/>
    <property type="match status" value="1"/>
</dbReference>
<dbReference type="SUPFAM" id="SSF56935">
    <property type="entry name" value="Porins"/>
    <property type="match status" value="1"/>
</dbReference>
<evidence type="ECO:0000259" key="17">
    <source>
        <dbReference type="Pfam" id="PF07715"/>
    </source>
</evidence>
<evidence type="ECO:0000256" key="14">
    <source>
        <dbReference type="PROSITE-ProRule" id="PRU01360"/>
    </source>
</evidence>
<keyword evidence="11 14" id="KW-0472">Membrane</keyword>
<name>A0A4Y5Z026_9GAMM</name>
<comment type="subcellular location">
    <subcellularLocation>
        <location evidence="1 14">Cell outer membrane</location>
        <topology evidence="1 14">Multi-pass membrane protein</topology>
    </subcellularLocation>
</comment>
<organism evidence="18 19">
    <name type="scientific">Luteibacter pinisoli</name>
    <dbReference type="NCBI Taxonomy" id="2589080"/>
    <lineage>
        <taxon>Bacteria</taxon>
        <taxon>Pseudomonadati</taxon>
        <taxon>Pseudomonadota</taxon>
        <taxon>Gammaproteobacteria</taxon>
        <taxon>Lysobacterales</taxon>
        <taxon>Rhodanobacteraceae</taxon>
        <taxon>Luteibacter</taxon>
    </lineage>
</organism>
<evidence type="ECO:0000256" key="10">
    <source>
        <dbReference type="ARBA" id="ARBA00023077"/>
    </source>
</evidence>
<proteinExistence type="inferred from homology"/>
<dbReference type="OrthoDB" id="127311at2"/>
<dbReference type="GO" id="GO:0015891">
    <property type="term" value="P:siderophore transport"/>
    <property type="evidence" value="ECO:0007669"/>
    <property type="project" value="InterPro"/>
</dbReference>
<dbReference type="InterPro" id="IPR000531">
    <property type="entry name" value="Beta-barrel_TonB"/>
</dbReference>
<dbReference type="GO" id="GO:0009279">
    <property type="term" value="C:cell outer membrane"/>
    <property type="evidence" value="ECO:0007669"/>
    <property type="project" value="UniProtKB-SubCell"/>
</dbReference>
<evidence type="ECO:0000256" key="3">
    <source>
        <dbReference type="ARBA" id="ARBA00022448"/>
    </source>
</evidence>
<dbReference type="InterPro" id="IPR012910">
    <property type="entry name" value="Plug_dom"/>
</dbReference>
<dbReference type="InterPro" id="IPR037066">
    <property type="entry name" value="Plug_dom_sf"/>
</dbReference>
<accession>A0A4Y5Z026</accession>
<evidence type="ECO:0000256" key="9">
    <source>
        <dbReference type="ARBA" id="ARBA00023065"/>
    </source>
</evidence>
<keyword evidence="9" id="KW-0406">Ion transport</keyword>
<evidence type="ECO:0000256" key="5">
    <source>
        <dbReference type="ARBA" id="ARBA00022496"/>
    </source>
</evidence>
<evidence type="ECO:0000256" key="11">
    <source>
        <dbReference type="ARBA" id="ARBA00023136"/>
    </source>
</evidence>
<evidence type="ECO:0000259" key="16">
    <source>
        <dbReference type="Pfam" id="PF00593"/>
    </source>
</evidence>
<evidence type="ECO:0000256" key="7">
    <source>
        <dbReference type="ARBA" id="ARBA00022729"/>
    </source>
</evidence>
<dbReference type="AlphaFoldDB" id="A0A4Y5Z026"/>
<dbReference type="Pfam" id="PF00593">
    <property type="entry name" value="TonB_dep_Rec_b-barrel"/>
    <property type="match status" value="1"/>
</dbReference>
<evidence type="ECO:0000256" key="15">
    <source>
        <dbReference type="RuleBase" id="RU003357"/>
    </source>
</evidence>
<keyword evidence="12 18" id="KW-0675">Receptor</keyword>
<dbReference type="PANTHER" id="PTHR32552">
    <property type="entry name" value="FERRICHROME IRON RECEPTOR-RELATED"/>
    <property type="match status" value="1"/>
</dbReference>
<dbReference type="CDD" id="cd01347">
    <property type="entry name" value="ligand_gated_channel"/>
    <property type="match status" value="1"/>
</dbReference>
<dbReference type="InterPro" id="IPR039426">
    <property type="entry name" value="TonB-dep_rcpt-like"/>
</dbReference>
<evidence type="ECO:0000256" key="13">
    <source>
        <dbReference type="ARBA" id="ARBA00023237"/>
    </source>
</evidence>
<evidence type="ECO:0000256" key="4">
    <source>
        <dbReference type="ARBA" id="ARBA00022452"/>
    </source>
</evidence>
<keyword evidence="6 14" id="KW-0812">Transmembrane</keyword>
<dbReference type="FunFam" id="2.170.130.10:FF:000001">
    <property type="entry name" value="Catecholate siderophore TonB-dependent receptor"/>
    <property type="match status" value="1"/>
</dbReference>
<feature type="domain" description="TonB-dependent receptor plug" evidence="17">
    <location>
        <begin position="121"/>
        <end position="219"/>
    </location>
</feature>
<dbReference type="PANTHER" id="PTHR32552:SF68">
    <property type="entry name" value="FERRICHROME OUTER MEMBRANE TRANSPORTER_PHAGE RECEPTOR"/>
    <property type="match status" value="1"/>
</dbReference>
<comment type="similarity">
    <text evidence="2 14 15">Belongs to the TonB-dependent receptor family.</text>
</comment>
<evidence type="ECO:0000256" key="12">
    <source>
        <dbReference type="ARBA" id="ARBA00023170"/>
    </source>
</evidence>
<keyword evidence="10 15" id="KW-0798">TonB box</keyword>
<keyword evidence="7" id="KW-0732">Signal</keyword>
<dbReference type="GO" id="GO:0015344">
    <property type="term" value="F:siderophore uptake transmembrane transporter activity"/>
    <property type="evidence" value="ECO:0007669"/>
    <property type="project" value="TreeGrafter"/>
</dbReference>
<feature type="domain" description="TonB-dependent receptor-like beta-barrel" evidence="16">
    <location>
        <begin position="293"/>
        <end position="723"/>
    </location>
</feature>
<dbReference type="NCBIfam" id="TIGR01783">
    <property type="entry name" value="TonB-siderophor"/>
    <property type="match status" value="1"/>
</dbReference>
<evidence type="ECO:0000313" key="19">
    <source>
        <dbReference type="Proteomes" id="UP000316093"/>
    </source>
</evidence>
<evidence type="ECO:0000313" key="18">
    <source>
        <dbReference type="EMBL" id="QDE37803.1"/>
    </source>
</evidence>
<dbReference type="KEGG" id="lpy:FIV34_00605"/>
<keyword evidence="5" id="KW-0410">Iron transport</keyword>
<dbReference type="GO" id="GO:0038023">
    <property type="term" value="F:signaling receptor activity"/>
    <property type="evidence" value="ECO:0007669"/>
    <property type="project" value="InterPro"/>
</dbReference>
<reference evidence="18 19" key="1">
    <citation type="submission" date="2019-06" db="EMBL/GenBank/DDBJ databases">
        <title>A complete genome sequence for Luteibacter pinisoli MAH-14.</title>
        <authorList>
            <person name="Baltrus D.A."/>
        </authorList>
    </citation>
    <scope>NUCLEOTIDE SEQUENCE [LARGE SCALE GENOMIC DNA]</scope>
    <source>
        <strain evidence="18 19">MAH-14</strain>
    </source>
</reference>
<dbReference type="Pfam" id="PF07715">
    <property type="entry name" value="Plug"/>
    <property type="match status" value="1"/>
</dbReference>
<dbReference type="InterPro" id="IPR010105">
    <property type="entry name" value="TonB_sidphr_rcpt"/>
</dbReference>
<keyword evidence="4 14" id="KW-1134">Transmembrane beta strand</keyword>
<protein>
    <submittedName>
        <fullName evidence="18">TonB-dependent siderophore receptor</fullName>
    </submittedName>
</protein>
<dbReference type="Proteomes" id="UP000316093">
    <property type="component" value="Chromosome"/>
</dbReference>
<dbReference type="PROSITE" id="PS52016">
    <property type="entry name" value="TONB_DEPENDENT_REC_3"/>
    <property type="match status" value="1"/>
</dbReference>
<dbReference type="InterPro" id="IPR036942">
    <property type="entry name" value="Beta-barrel_TonB_sf"/>
</dbReference>